<dbReference type="GO" id="GO:0000470">
    <property type="term" value="P:maturation of LSU-rRNA"/>
    <property type="evidence" value="ECO:0007669"/>
    <property type="project" value="TreeGrafter"/>
</dbReference>
<sequence length="358" mass="42111">MFCKNEYNVTGLCTRVNCPLSNSVYATVILDKGEIYLYLKYPENAHLPSIMWSRTLLSLNKQTAFNYIYKTMKYTHNKTQIKKCMKRYMRLKEILKRTRKMVLNKQLKLLPVKKKTERRDSIREKKALKAAKIVNNVELELLNRLNTGVYGNLYKMFDKKKKKKKSVSEISQKDMTLEETEDNVEEESESKKKKKKKKDLEMEAIESIEDEEDVDGYEYDEVEDDDEDVDVDVDDDDDDDDDDDEDVDDDADVDDDVAGDSDNDATDDEEDNADANVDMEDLDDDDSDLEDLDEEFDIDYDDEDIDDGEEKKKQKKTKKKKRKEQIEEYVDNEYIKKLKEAGKLLDEDEEIEDMNDKF</sequence>
<dbReference type="GO" id="GO:0030687">
    <property type="term" value="C:preribosome, large subunit precursor"/>
    <property type="evidence" value="ECO:0007669"/>
    <property type="project" value="TreeGrafter"/>
</dbReference>
<feature type="compositionally biased region" description="Acidic residues" evidence="3">
    <location>
        <begin position="177"/>
        <end position="188"/>
    </location>
</feature>
<evidence type="ECO:0000256" key="3">
    <source>
        <dbReference type="SAM" id="MobiDB-lite"/>
    </source>
</evidence>
<dbReference type="GO" id="GO:0005730">
    <property type="term" value="C:nucleolus"/>
    <property type="evidence" value="ECO:0007669"/>
    <property type="project" value="TreeGrafter"/>
</dbReference>
<organism evidence="5 6">
    <name type="scientific">Piliocolobus tephrosceles</name>
    <name type="common">Ugandan red Colobus</name>
    <dbReference type="NCBI Taxonomy" id="591936"/>
    <lineage>
        <taxon>Eukaryota</taxon>
        <taxon>Metazoa</taxon>
        <taxon>Chordata</taxon>
        <taxon>Craniata</taxon>
        <taxon>Vertebrata</taxon>
        <taxon>Euteleostomi</taxon>
        <taxon>Mammalia</taxon>
        <taxon>Eutheria</taxon>
        <taxon>Euarchontoglires</taxon>
        <taxon>Primates</taxon>
        <taxon>Haplorrhini</taxon>
        <taxon>Catarrhini</taxon>
        <taxon>Cercopithecidae</taxon>
        <taxon>Colobinae</taxon>
        <taxon>Piliocolobus</taxon>
    </lineage>
</organism>
<dbReference type="Pfam" id="PF01778">
    <property type="entry name" value="Ribosomal_L28e"/>
    <property type="match status" value="1"/>
</dbReference>
<dbReference type="GO" id="GO:0000460">
    <property type="term" value="P:maturation of 5.8S rRNA"/>
    <property type="evidence" value="ECO:0007669"/>
    <property type="project" value="TreeGrafter"/>
</dbReference>
<evidence type="ECO:0000259" key="4">
    <source>
        <dbReference type="Pfam" id="PF01778"/>
    </source>
</evidence>
<keyword evidence="6" id="KW-1185">Reference proteome</keyword>
<proteinExistence type="predicted"/>
<reference evidence="5" key="2">
    <citation type="submission" date="2025-09" db="UniProtKB">
        <authorList>
            <consortium name="Ensembl"/>
        </authorList>
    </citation>
    <scope>IDENTIFICATION</scope>
</reference>
<evidence type="ECO:0000313" key="5">
    <source>
        <dbReference type="Ensembl" id="ENSPTEP00000007500.1"/>
    </source>
</evidence>
<feature type="domain" description="Ribosomal eL28/Mak16" evidence="4">
    <location>
        <begin position="1"/>
        <end position="93"/>
    </location>
</feature>
<dbReference type="Proteomes" id="UP000694416">
    <property type="component" value="Unplaced"/>
</dbReference>
<keyword evidence="2" id="KW-0539">Nucleus</keyword>
<comment type="subcellular location">
    <subcellularLocation>
        <location evidence="1">Nucleus</location>
    </subcellularLocation>
</comment>
<dbReference type="Gene3D" id="3.30.390.110">
    <property type="match status" value="1"/>
</dbReference>
<feature type="compositionally biased region" description="Basic residues" evidence="3">
    <location>
        <begin position="313"/>
        <end position="323"/>
    </location>
</feature>
<accession>A0A8C9GWT5</accession>
<feature type="region of interest" description="Disordered" evidence="3">
    <location>
        <begin position="168"/>
        <end position="325"/>
    </location>
</feature>
<dbReference type="Ensembl" id="ENSPTET00000011423.1">
    <property type="protein sequence ID" value="ENSPTEP00000007500.1"/>
    <property type="gene ID" value="ENSPTEG00000008526.1"/>
</dbReference>
<dbReference type="AlphaFoldDB" id="A0A8C9GWT5"/>
<dbReference type="PANTHER" id="PTHR23405">
    <property type="entry name" value="MAINTENANCE OF KILLER 16 MAK16 PROTEIN-RELATED"/>
    <property type="match status" value="1"/>
</dbReference>
<protein>
    <recommendedName>
        <fullName evidence="4">Ribosomal eL28/Mak16 domain-containing protein</fullName>
    </recommendedName>
</protein>
<feature type="compositionally biased region" description="Acidic residues" evidence="3">
    <location>
        <begin position="202"/>
        <end position="308"/>
    </location>
</feature>
<evidence type="ECO:0000256" key="1">
    <source>
        <dbReference type="ARBA" id="ARBA00004123"/>
    </source>
</evidence>
<name>A0A8C9GWT5_9PRIM</name>
<dbReference type="InterPro" id="IPR029004">
    <property type="entry name" value="Ribosomal_eL28/Mak16"/>
</dbReference>
<evidence type="ECO:0000313" key="6">
    <source>
        <dbReference type="Proteomes" id="UP000694416"/>
    </source>
</evidence>
<evidence type="ECO:0000256" key="2">
    <source>
        <dbReference type="ARBA" id="ARBA00023242"/>
    </source>
</evidence>
<dbReference type="PANTHER" id="PTHR23405:SF4">
    <property type="entry name" value="PROTEIN MAK16 HOMOLOG"/>
    <property type="match status" value="1"/>
</dbReference>
<reference evidence="5" key="1">
    <citation type="submission" date="2025-08" db="UniProtKB">
        <authorList>
            <consortium name="Ensembl"/>
        </authorList>
    </citation>
    <scope>IDENTIFICATION</scope>
</reference>